<keyword evidence="5" id="KW-1185">Reference proteome</keyword>
<evidence type="ECO:0000313" key="4">
    <source>
        <dbReference type="EnsemblFungi" id="EJT73140"/>
    </source>
</evidence>
<dbReference type="VEuPathDB" id="FungiDB:GGTG_09989"/>
<reference evidence="4" key="5">
    <citation type="submission" date="2018-04" db="UniProtKB">
        <authorList>
            <consortium name="EnsemblFungi"/>
        </authorList>
    </citation>
    <scope>IDENTIFICATION</scope>
    <source>
        <strain evidence="4">R3-111a-1</strain>
    </source>
</reference>
<evidence type="ECO:0000313" key="5">
    <source>
        <dbReference type="Proteomes" id="UP000006039"/>
    </source>
</evidence>
<feature type="compositionally biased region" description="Basic residues" evidence="1">
    <location>
        <begin position="92"/>
        <end position="114"/>
    </location>
</feature>
<dbReference type="RefSeq" id="XP_009226114.1">
    <property type="nucleotide sequence ID" value="XM_009227850.1"/>
</dbReference>
<dbReference type="GeneID" id="20350447"/>
<feature type="compositionally biased region" description="Polar residues" evidence="1">
    <location>
        <begin position="138"/>
        <end position="148"/>
    </location>
</feature>
<proteinExistence type="predicted"/>
<keyword evidence="2" id="KW-1133">Transmembrane helix</keyword>
<gene>
    <name evidence="4" type="primary">20350447</name>
    <name evidence="3" type="ORF">GGTG_09989</name>
</gene>
<name>J3P905_GAET3</name>
<feature type="region of interest" description="Disordered" evidence="1">
    <location>
        <begin position="76"/>
        <end position="163"/>
    </location>
</feature>
<reference evidence="5" key="1">
    <citation type="submission" date="2010-07" db="EMBL/GenBank/DDBJ databases">
        <title>The genome sequence of Gaeumannomyces graminis var. tritici strain R3-111a-1.</title>
        <authorList>
            <consortium name="The Broad Institute Genome Sequencing Platform"/>
            <person name="Ma L.-J."/>
            <person name="Dead R."/>
            <person name="Young S."/>
            <person name="Zeng Q."/>
            <person name="Koehrsen M."/>
            <person name="Alvarado L."/>
            <person name="Berlin A."/>
            <person name="Chapman S.B."/>
            <person name="Chen Z."/>
            <person name="Freedman E."/>
            <person name="Gellesch M."/>
            <person name="Goldberg J."/>
            <person name="Griggs A."/>
            <person name="Gujja S."/>
            <person name="Heilman E.R."/>
            <person name="Heiman D."/>
            <person name="Hepburn T."/>
            <person name="Howarth C."/>
            <person name="Jen D."/>
            <person name="Larson L."/>
            <person name="Mehta T."/>
            <person name="Neiman D."/>
            <person name="Pearson M."/>
            <person name="Roberts A."/>
            <person name="Saif S."/>
            <person name="Shea T."/>
            <person name="Shenoy N."/>
            <person name="Sisk P."/>
            <person name="Stolte C."/>
            <person name="Sykes S."/>
            <person name="Walk T."/>
            <person name="White J."/>
            <person name="Yandava C."/>
            <person name="Haas B."/>
            <person name="Nusbaum C."/>
            <person name="Birren B."/>
        </authorList>
    </citation>
    <scope>NUCLEOTIDE SEQUENCE [LARGE SCALE GENOMIC DNA]</scope>
    <source>
        <strain evidence="5">R3-111a-1</strain>
    </source>
</reference>
<reference evidence="3" key="2">
    <citation type="submission" date="2010-07" db="EMBL/GenBank/DDBJ databases">
        <authorList>
            <consortium name="The Broad Institute Genome Sequencing Platform"/>
            <consortium name="Broad Institute Genome Sequencing Center for Infectious Disease"/>
            <person name="Ma L.-J."/>
            <person name="Dead R."/>
            <person name="Young S."/>
            <person name="Zeng Q."/>
            <person name="Koehrsen M."/>
            <person name="Alvarado L."/>
            <person name="Berlin A."/>
            <person name="Chapman S.B."/>
            <person name="Chen Z."/>
            <person name="Freedman E."/>
            <person name="Gellesch M."/>
            <person name="Goldberg J."/>
            <person name="Griggs A."/>
            <person name="Gujja S."/>
            <person name="Heilman E.R."/>
            <person name="Heiman D."/>
            <person name="Hepburn T."/>
            <person name="Howarth C."/>
            <person name="Jen D."/>
            <person name="Larson L."/>
            <person name="Mehta T."/>
            <person name="Neiman D."/>
            <person name="Pearson M."/>
            <person name="Roberts A."/>
            <person name="Saif S."/>
            <person name="Shea T."/>
            <person name="Shenoy N."/>
            <person name="Sisk P."/>
            <person name="Stolte C."/>
            <person name="Sykes S."/>
            <person name="Walk T."/>
            <person name="White J."/>
            <person name="Yandava C."/>
            <person name="Haas B."/>
            <person name="Nusbaum C."/>
            <person name="Birren B."/>
        </authorList>
    </citation>
    <scope>NUCLEOTIDE SEQUENCE</scope>
    <source>
        <strain evidence="3">R3-111a-1</strain>
    </source>
</reference>
<dbReference type="EMBL" id="GL385399">
    <property type="protein sequence ID" value="EJT73140.1"/>
    <property type="molecule type" value="Genomic_DNA"/>
</dbReference>
<evidence type="ECO:0000256" key="2">
    <source>
        <dbReference type="SAM" id="Phobius"/>
    </source>
</evidence>
<keyword evidence="2" id="KW-0812">Transmembrane</keyword>
<dbReference type="EnsemblFungi" id="EJT73140">
    <property type="protein sequence ID" value="EJT73140"/>
    <property type="gene ID" value="GGTG_09989"/>
</dbReference>
<organism evidence="3">
    <name type="scientific">Gaeumannomyces tritici (strain R3-111a-1)</name>
    <name type="common">Wheat and barley take-all root rot fungus</name>
    <name type="synonym">Gaeumannomyces graminis var. tritici</name>
    <dbReference type="NCBI Taxonomy" id="644352"/>
    <lineage>
        <taxon>Eukaryota</taxon>
        <taxon>Fungi</taxon>
        <taxon>Dikarya</taxon>
        <taxon>Ascomycota</taxon>
        <taxon>Pezizomycotina</taxon>
        <taxon>Sordariomycetes</taxon>
        <taxon>Sordariomycetidae</taxon>
        <taxon>Magnaporthales</taxon>
        <taxon>Magnaporthaceae</taxon>
        <taxon>Gaeumannomyces</taxon>
    </lineage>
</organism>
<reference evidence="4" key="4">
    <citation type="journal article" date="2015" name="G3 (Bethesda)">
        <title>Genome sequences of three phytopathogenic species of the Magnaporthaceae family of fungi.</title>
        <authorList>
            <person name="Okagaki L.H."/>
            <person name="Nunes C.C."/>
            <person name="Sailsbery J."/>
            <person name="Clay B."/>
            <person name="Brown D."/>
            <person name="John T."/>
            <person name="Oh Y."/>
            <person name="Young N."/>
            <person name="Fitzgerald M."/>
            <person name="Haas B.J."/>
            <person name="Zeng Q."/>
            <person name="Young S."/>
            <person name="Adiconis X."/>
            <person name="Fan L."/>
            <person name="Levin J.Z."/>
            <person name="Mitchell T.K."/>
            <person name="Okubara P.A."/>
            <person name="Farman M.L."/>
            <person name="Kohn L.M."/>
            <person name="Birren B."/>
            <person name="Ma L.-J."/>
            <person name="Dean R.A."/>
        </authorList>
    </citation>
    <scope>NUCLEOTIDE SEQUENCE</scope>
    <source>
        <strain evidence="4">R3-111a-1</strain>
    </source>
</reference>
<dbReference type="AlphaFoldDB" id="J3P905"/>
<accession>J3P905</accession>
<protein>
    <submittedName>
        <fullName evidence="3 4">Uncharacterized protein</fullName>
    </submittedName>
</protein>
<sequence length="212" mass="22601">MTQLLNGRGWMVNSGSSLIAVAFVPCDFLVFLAAPACNAGTRQMAKPARPAAIPARRRALVGVGCRSRSRARRLDPLGLWPRPGKDGPISRSIRRRSAWAKPSKGTHRRKRRRATAALTSRTASRQTTHGAGLDATPTLLSPGQQDVTKFNGGSGKIHRKRGGPNYWPRLATVGAAKPLIPCLPPAYGTGIGIGMGMGKFRTRSLKTAAACT</sequence>
<dbReference type="Proteomes" id="UP000006039">
    <property type="component" value="Unassembled WGS sequence"/>
</dbReference>
<reference evidence="3" key="3">
    <citation type="submission" date="2010-09" db="EMBL/GenBank/DDBJ databases">
        <title>Annotation of Gaeumannomyces graminis var. tritici R3-111a-1.</title>
        <authorList>
            <consortium name="The Broad Institute Genome Sequencing Platform"/>
            <person name="Ma L.-J."/>
            <person name="Dead R."/>
            <person name="Young S.K."/>
            <person name="Zeng Q."/>
            <person name="Gargeya S."/>
            <person name="Fitzgerald M."/>
            <person name="Haas B."/>
            <person name="Abouelleil A."/>
            <person name="Alvarado L."/>
            <person name="Arachchi H.M."/>
            <person name="Berlin A."/>
            <person name="Brown A."/>
            <person name="Chapman S.B."/>
            <person name="Chen Z."/>
            <person name="Dunbar C."/>
            <person name="Freedman E."/>
            <person name="Gearin G."/>
            <person name="Gellesch M."/>
            <person name="Goldberg J."/>
            <person name="Griggs A."/>
            <person name="Gujja S."/>
            <person name="Heiman D."/>
            <person name="Howarth C."/>
            <person name="Larson L."/>
            <person name="Lui A."/>
            <person name="MacDonald P.J.P."/>
            <person name="Mehta T."/>
            <person name="Montmayeur A."/>
            <person name="Murphy C."/>
            <person name="Neiman D."/>
            <person name="Pearson M."/>
            <person name="Priest M."/>
            <person name="Roberts A."/>
            <person name="Saif S."/>
            <person name="Shea T."/>
            <person name="Shenoy N."/>
            <person name="Sisk P."/>
            <person name="Stolte C."/>
            <person name="Sykes S."/>
            <person name="Yandava C."/>
            <person name="Wortman J."/>
            <person name="Nusbaum C."/>
            <person name="Birren B."/>
        </authorList>
    </citation>
    <scope>NUCLEOTIDE SEQUENCE</scope>
    <source>
        <strain evidence="3">R3-111a-1</strain>
    </source>
</reference>
<keyword evidence="2" id="KW-0472">Membrane</keyword>
<feature type="transmembrane region" description="Helical" evidence="2">
    <location>
        <begin position="12"/>
        <end position="34"/>
    </location>
</feature>
<evidence type="ECO:0000313" key="3">
    <source>
        <dbReference type="EMBL" id="EJT73140.1"/>
    </source>
</evidence>
<evidence type="ECO:0000256" key="1">
    <source>
        <dbReference type="SAM" id="MobiDB-lite"/>
    </source>
</evidence>
<feature type="compositionally biased region" description="Low complexity" evidence="1">
    <location>
        <begin position="115"/>
        <end position="128"/>
    </location>
</feature>
<dbReference type="HOGENOM" id="CLU_1299795_0_0_1"/>